<dbReference type="InterPro" id="IPR027417">
    <property type="entry name" value="P-loop_NTPase"/>
</dbReference>
<dbReference type="Gene3D" id="3.40.50.300">
    <property type="entry name" value="P-loop containing nucleotide triphosphate hydrolases"/>
    <property type="match status" value="1"/>
</dbReference>
<feature type="binding site" evidence="11">
    <location>
        <position position="141"/>
    </location>
    <ligand>
        <name>Mg(2+)</name>
        <dbReference type="ChEBI" id="CHEBI:18420"/>
    </ligand>
</feature>
<dbReference type="GO" id="GO:0044210">
    <property type="term" value="P:'de novo' CTP biosynthetic process"/>
    <property type="evidence" value="ECO:0007669"/>
    <property type="project" value="UniProtKB-UniRule"/>
</dbReference>
<dbReference type="UniPathway" id="UPA00159">
    <property type="reaction ID" value="UER00277"/>
</dbReference>
<dbReference type="Proteomes" id="UP000469870">
    <property type="component" value="Unassembled WGS sequence"/>
</dbReference>
<keyword evidence="3 11" id="KW-0436">Ligase</keyword>
<evidence type="ECO:0000313" key="16">
    <source>
        <dbReference type="Proteomes" id="UP000430975"/>
    </source>
</evidence>
<protein>
    <recommendedName>
        <fullName evidence="11">CTP synthase</fullName>
        <ecNumber evidence="11">6.3.4.2</ecNumber>
    </recommendedName>
    <alternativeName>
        <fullName evidence="11">Cytidine 5'-triphosphate synthase</fullName>
    </alternativeName>
    <alternativeName>
        <fullName evidence="11">Cytidine triphosphate synthetase</fullName>
        <shortName evidence="11">CTP synthetase</shortName>
        <shortName evidence="11">CTPS</shortName>
    </alternativeName>
    <alternativeName>
        <fullName evidence="11">UTP--ammonia ligase</fullName>
    </alternativeName>
</protein>
<feature type="binding site" evidence="11">
    <location>
        <position position="355"/>
    </location>
    <ligand>
        <name>L-glutamine</name>
        <dbReference type="ChEBI" id="CHEBI:58359"/>
    </ligand>
</feature>
<feature type="binding site" evidence="11">
    <location>
        <position position="464"/>
    </location>
    <ligand>
        <name>L-glutamine</name>
        <dbReference type="ChEBI" id="CHEBI:58359"/>
    </ligand>
</feature>
<keyword evidence="8 11" id="KW-0315">Glutamine amidotransferase</keyword>
<accession>A0A6I2GFU0</accession>
<dbReference type="SUPFAM" id="SSF52540">
    <property type="entry name" value="P-loop containing nucleoside triphosphate hydrolases"/>
    <property type="match status" value="1"/>
</dbReference>
<evidence type="ECO:0000313" key="15">
    <source>
        <dbReference type="EMBL" id="MRI84351.1"/>
    </source>
</evidence>
<dbReference type="GO" id="GO:0003883">
    <property type="term" value="F:CTP synthase activity"/>
    <property type="evidence" value="ECO:0007669"/>
    <property type="project" value="UniProtKB-UniRule"/>
</dbReference>
<comment type="miscellaneous">
    <text evidence="11">CTPSs have evolved a hybrid strategy for distinguishing between UTP and CTP. The overlapping regions of the product feedback inhibitory and substrate sites recognize a common feature in both compounds, the triphosphate moiety. To differentiate isosteric substrate and product pyrimidine rings, an additional pocket far from the expected kinase/ligase catalytic site, specifically recognizes the cytosine and ribose portions of the product inhibitor.</text>
</comment>
<evidence type="ECO:0000256" key="9">
    <source>
        <dbReference type="ARBA" id="ARBA00022975"/>
    </source>
</evidence>
<dbReference type="HAMAP" id="MF_01227">
    <property type="entry name" value="PyrG"/>
    <property type="match status" value="1"/>
</dbReference>
<comment type="activity regulation">
    <text evidence="11">Allosterically activated by GTP, when glutamine is the substrate; GTP has no effect on the reaction when ammonia is the substrate. The allosteric effector GTP functions by stabilizing the protein conformation that binds the tetrahedral intermediate(s) formed during glutamine hydrolysis. Inhibited by the product CTP, via allosteric rather than competitive inhibition.</text>
</comment>
<reference evidence="16 17" key="1">
    <citation type="submission" date="2019-11" db="EMBL/GenBank/DDBJ databases">
        <title>Characterisation of Fundicoccus ignavus gen. nov. sp. nov., a novel genus of the family Aerococcaceae isolated from bulk tank milk.</title>
        <authorList>
            <person name="Siebert A."/>
            <person name="Huptas C."/>
            <person name="Wenning M."/>
            <person name="Scherer S."/>
            <person name="Doll E.V."/>
        </authorList>
    </citation>
    <scope>NUCLEOTIDE SEQUENCE [LARGE SCALE GENOMIC DNA]</scope>
    <source>
        <strain evidence="14 17">DSM 109653</strain>
        <strain evidence="15 16">WS4759</strain>
    </source>
</reference>
<dbReference type="PROSITE" id="PS51273">
    <property type="entry name" value="GATASE_TYPE_1"/>
    <property type="match status" value="1"/>
</dbReference>
<feature type="active site" description="Nucleophile; for glutamine hydrolysis" evidence="11">
    <location>
        <position position="382"/>
    </location>
</feature>
<dbReference type="NCBIfam" id="TIGR00337">
    <property type="entry name" value="PyrG"/>
    <property type="match status" value="1"/>
</dbReference>
<comment type="pathway">
    <text evidence="1 11">Pyrimidine metabolism; CTP biosynthesis via de novo pathway; CTP from UDP: step 2/2.</text>
</comment>
<dbReference type="RefSeq" id="WP_153861913.1">
    <property type="nucleotide sequence ID" value="NZ_WJQR01000005.1"/>
</dbReference>
<feature type="binding site" evidence="11">
    <location>
        <position position="224"/>
    </location>
    <ligand>
        <name>CTP</name>
        <dbReference type="ChEBI" id="CHEBI:37563"/>
        <note>allosteric inhibitor</note>
    </ligand>
</feature>
<comment type="catalytic activity">
    <reaction evidence="10 11">
        <text>UTP + L-glutamine + ATP + H2O = CTP + L-glutamate + ADP + phosphate + 2 H(+)</text>
        <dbReference type="Rhea" id="RHEA:26426"/>
        <dbReference type="ChEBI" id="CHEBI:15377"/>
        <dbReference type="ChEBI" id="CHEBI:15378"/>
        <dbReference type="ChEBI" id="CHEBI:29985"/>
        <dbReference type="ChEBI" id="CHEBI:30616"/>
        <dbReference type="ChEBI" id="CHEBI:37563"/>
        <dbReference type="ChEBI" id="CHEBI:43474"/>
        <dbReference type="ChEBI" id="CHEBI:46398"/>
        <dbReference type="ChEBI" id="CHEBI:58359"/>
        <dbReference type="ChEBI" id="CHEBI:456216"/>
        <dbReference type="EC" id="6.3.4.2"/>
    </reaction>
</comment>
<comment type="catalytic activity">
    <reaction evidence="11">
        <text>L-glutamine + H2O = L-glutamate + NH4(+)</text>
        <dbReference type="Rhea" id="RHEA:15889"/>
        <dbReference type="ChEBI" id="CHEBI:15377"/>
        <dbReference type="ChEBI" id="CHEBI:28938"/>
        <dbReference type="ChEBI" id="CHEBI:29985"/>
        <dbReference type="ChEBI" id="CHEBI:58359"/>
    </reaction>
</comment>
<dbReference type="EMBL" id="WJQS01000001">
    <property type="protein sequence ID" value="MRI84351.1"/>
    <property type="molecule type" value="Genomic_DNA"/>
</dbReference>
<feature type="binding site" evidence="11">
    <location>
        <position position="13"/>
    </location>
    <ligand>
        <name>CTP</name>
        <dbReference type="ChEBI" id="CHEBI:37563"/>
        <note>allosteric inhibitor</note>
    </ligand>
</feature>
<feature type="binding site" evidence="11">
    <location>
        <position position="224"/>
    </location>
    <ligand>
        <name>UTP</name>
        <dbReference type="ChEBI" id="CHEBI:46398"/>
    </ligand>
</feature>
<dbReference type="FunFam" id="3.40.50.300:FF:000009">
    <property type="entry name" value="CTP synthase"/>
    <property type="match status" value="1"/>
</dbReference>
<evidence type="ECO:0000256" key="3">
    <source>
        <dbReference type="ARBA" id="ARBA00022598"/>
    </source>
</evidence>
<evidence type="ECO:0000256" key="6">
    <source>
        <dbReference type="ARBA" id="ARBA00022840"/>
    </source>
</evidence>
<feature type="binding site" evidence="11">
    <location>
        <position position="406"/>
    </location>
    <ligand>
        <name>L-glutamine</name>
        <dbReference type="ChEBI" id="CHEBI:58359"/>
    </ligand>
</feature>
<feature type="domain" description="CTP synthase N-terminal" evidence="13">
    <location>
        <begin position="3"/>
        <end position="266"/>
    </location>
</feature>
<comment type="caution">
    <text evidence="15">The sequence shown here is derived from an EMBL/GenBank/DDBJ whole genome shotgun (WGS) entry which is preliminary data.</text>
</comment>
<evidence type="ECO:0000256" key="4">
    <source>
        <dbReference type="ARBA" id="ARBA00022723"/>
    </source>
</evidence>
<keyword evidence="16" id="KW-1185">Reference proteome</keyword>
<feature type="binding site" evidence="11">
    <location>
        <position position="71"/>
    </location>
    <ligand>
        <name>Mg(2+)</name>
        <dbReference type="ChEBI" id="CHEBI:18420"/>
    </ligand>
</feature>
<evidence type="ECO:0000256" key="7">
    <source>
        <dbReference type="ARBA" id="ARBA00022842"/>
    </source>
</evidence>
<dbReference type="CDD" id="cd03113">
    <property type="entry name" value="CTPS_N"/>
    <property type="match status" value="1"/>
</dbReference>
<dbReference type="AlphaFoldDB" id="A0A6I2GFU0"/>
<feature type="binding site" evidence="11">
    <location>
        <position position="54"/>
    </location>
    <ligand>
        <name>L-glutamine</name>
        <dbReference type="ChEBI" id="CHEBI:58359"/>
    </ligand>
</feature>
<sequence>MTKYIFVTGGVVSSIGKGIVAASLGRLLKNRGLNIAIQKFDPYINVDPGTMSPYQHGEVFVTDDGSETDLDLGHYERFIDVNANKYSSVTTGKIYSEVLRKERNGDYLGATVQVIPHITNEIKEKIMRAGEITNADIVITEVGGTVGDIEGLPFLEALRQMRSDVGAENVLYIHTTLIPYLKAAGEVKTKPTQHSVKELRSLGIQPNILVVRTEEELASSIKDKLALFCDVDKNAVIESRDVETLYTIPLSLQEQHMDDIVLKHFGMSDLPAADMSAWIALEKKVLNLKQTTKIALVGKYVELQDAYLSVAEALKHAGYSFDSEIEINWINAENVTDENASEILGDVDGILVPGGFGNRGINGKISAIKYARENKVPFFGICLGMQLACVEFARNVVGLEGADSAEENPEAAYKIIDLMPDQEEDQNLGGTLRLGLYPCALKEGTKTREIYNGQAVVEERHRHRYEFNNEYREMLAEHGLIFSGVSPDNRLVEIVELADHPFFIASQFHPEFISRPNRPQSIFAGFVEAALAYRNGNGQ</sequence>
<dbReference type="PANTHER" id="PTHR11550">
    <property type="entry name" value="CTP SYNTHASE"/>
    <property type="match status" value="1"/>
</dbReference>
<evidence type="ECO:0000256" key="5">
    <source>
        <dbReference type="ARBA" id="ARBA00022741"/>
    </source>
</evidence>
<evidence type="ECO:0000256" key="11">
    <source>
        <dbReference type="HAMAP-Rule" id="MF_01227"/>
    </source>
</evidence>
<dbReference type="FunFam" id="3.40.50.880:FF:000002">
    <property type="entry name" value="CTP synthase"/>
    <property type="match status" value="1"/>
</dbReference>
<evidence type="ECO:0000313" key="14">
    <source>
        <dbReference type="EMBL" id="MRI81606.1"/>
    </source>
</evidence>
<dbReference type="EC" id="6.3.4.2" evidence="11"/>
<dbReference type="CDD" id="cd01746">
    <property type="entry name" value="GATase1_CTP_Synthase"/>
    <property type="match status" value="1"/>
</dbReference>
<dbReference type="GO" id="GO:0005829">
    <property type="term" value="C:cytosol"/>
    <property type="evidence" value="ECO:0007669"/>
    <property type="project" value="TreeGrafter"/>
</dbReference>
<keyword evidence="9 11" id="KW-0665">Pyrimidine biosynthesis</keyword>
<evidence type="ECO:0000313" key="17">
    <source>
        <dbReference type="Proteomes" id="UP000469870"/>
    </source>
</evidence>
<name>A0A6I2GFU0_9LACT</name>
<feature type="domain" description="Glutamine amidotransferase" evidence="12">
    <location>
        <begin position="303"/>
        <end position="528"/>
    </location>
</feature>
<keyword evidence="7 11" id="KW-0460">Magnesium</keyword>
<evidence type="ECO:0000256" key="10">
    <source>
        <dbReference type="ARBA" id="ARBA00047781"/>
    </source>
</evidence>
<comment type="subunit">
    <text evidence="11">Homotetramer.</text>
</comment>
<feature type="active site" evidence="11">
    <location>
        <position position="511"/>
    </location>
</feature>
<dbReference type="Gene3D" id="3.40.50.880">
    <property type="match status" value="1"/>
</dbReference>
<keyword evidence="5 11" id="KW-0547">Nucleotide-binding</keyword>
<evidence type="ECO:0000259" key="12">
    <source>
        <dbReference type="Pfam" id="PF00117"/>
    </source>
</evidence>
<proteinExistence type="inferred from homology"/>
<organism evidence="15 16">
    <name type="scientific">Fundicoccus ignavus</name>
    <dbReference type="NCBI Taxonomy" id="2664442"/>
    <lineage>
        <taxon>Bacteria</taxon>
        <taxon>Bacillati</taxon>
        <taxon>Bacillota</taxon>
        <taxon>Bacilli</taxon>
        <taxon>Lactobacillales</taxon>
        <taxon>Aerococcaceae</taxon>
        <taxon>Fundicoccus</taxon>
    </lineage>
</organism>
<feature type="binding site" evidence="11">
    <location>
        <begin position="240"/>
        <end position="242"/>
    </location>
    <ligand>
        <name>ATP</name>
        <dbReference type="ChEBI" id="CHEBI:30616"/>
    </ligand>
</feature>
<feature type="binding site" evidence="11">
    <location>
        <begin position="383"/>
        <end position="386"/>
    </location>
    <ligand>
        <name>L-glutamine</name>
        <dbReference type="ChEBI" id="CHEBI:58359"/>
    </ligand>
</feature>
<dbReference type="GO" id="GO:0019856">
    <property type="term" value="P:pyrimidine nucleobase biosynthetic process"/>
    <property type="evidence" value="ECO:0007669"/>
    <property type="project" value="TreeGrafter"/>
</dbReference>
<feature type="binding site" evidence="11">
    <location>
        <begin position="188"/>
        <end position="193"/>
    </location>
    <ligand>
        <name>CTP</name>
        <dbReference type="ChEBI" id="CHEBI:37563"/>
        <note>allosteric inhibitor</note>
    </ligand>
</feature>
<dbReference type="InterPro" id="IPR017926">
    <property type="entry name" value="GATASE"/>
</dbReference>
<dbReference type="GO" id="GO:0046872">
    <property type="term" value="F:metal ion binding"/>
    <property type="evidence" value="ECO:0007669"/>
    <property type="project" value="UniProtKB-KW"/>
</dbReference>
<feature type="region of interest" description="Amidoligase domain" evidence="11">
    <location>
        <begin position="1"/>
        <end position="267"/>
    </location>
</feature>
<feature type="binding site" evidence="11">
    <location>
        <begin position="148"/>
        <end position="150"/>
    </location>
    <ligand>
        <name>CTP</name>
        <dbReference type="ChEBI" id="CHEBI:37563"/>
        <note>allosteric inhibitor</note>
    </ligand>
</feature>
<evidence type="ECO:0000256" key="8">
    <source>
        <dbReference type="ARBA" id="ARBA00022962"/>
    </source>
</evidence>
<dbReference type="SUPFAM" id="SSF52317">
    <property type="entry name" value="Class I glutamine amidotransferase-like"/>
    <property type="match status" value="1"/>
</dbReference>
<keyword evidence="4 11" id="KW-0479">Metal-binding</keyword>
<dbReference type="GO" id="GO:0097268">
    <property type="term" value="C:cytoophidium"/>
    <property type="evidence" value="ECO:0007669"/>
    <property type="project" value="UniProtKB-ARBA"/>
</dbReference>
<gene>
    <name evidence="11" type="primary">pyrG</name>
    <name evidence="15" type="ORF">GIY09_00340</name>
    <name evidence="14" type="ORF">GIY11_06200</name>
</gene>
<comment type="similarity">
    <text evidence="2 11">Belongs to the CTP synthase family.</text>
</comment>
<dbReference type="PANTHER" id="PTHR11550:SF0">
    <property type="entry name" value="CTP SYNTHASE-RELATED"/>
    <property type="match status" value="1"/>
</dbReference>
<dbReference type="InterPro" id="IPR029062">
    <property type="entry name" value="Class_I_gatase-like"/>
</dbReference>
<evidence type="ECO:0000256" key="2">
    <source>
        <dbReference type="ARBA" id="ARBA00007533"/>
    </source>
</evidence>
<dbReference type="GO" id="GO:0005524">
    <property type="term" value="F:ATP binding"/>
    <property type="evidence" value="ECO:0007669"/>
    <property type="project" value="UniProtKB-KW"/>
</dbReference>
<keyword evidence="6 11" id="KW-0067">ATP-binding</keyword>
<comment type="function">
    <text evidence="11">Catalyzes the ATP-dependent amination of UTP to CTP with either L-glutamine or ammonia as the source of nitrogen. Regulates intracellular CTP levels through interactions with the four ribonucleotide triphosphates.</text>
</comment>
<dbReference type="EMBL" id="WJQR01000005">
    <property type="protein sequence ID" value="MRI81606.1"/>
    <property type="molecule type" value="Genomic_DNA"/>
</dbReference>
<feature type="binding site" evidence="11">
    <location>
        <position position="13"/>
    </location>
    <ligand>
        <name>UTP</name>
        <dbReference type="ChEBI" id="CHEBI:46398"/>
    </ligand>
</feature>
<dbReference type="Pfam" id="PF06418">
    <property type="entry name" value="CTP_synth_N"/>
    <property type="match status" value="1"/>
</dbReference>
<dbReference type="InterPro" id="IPR033828">
    <property type="entry name" value="GATase1_CTP_Synthase"/>
</dbReference>
<feature type="active site" evidence="11">
    <location>
        <position position="509"/>
    </location>
</feature>
<dbReference type="InterPro" id="IPR017456">
    <property type="entry name" value="CTP_synthase_N"/>
</dbReference>
<comment type="catalytic activity">
    <reaction evidence="11">
        <text>UTP + NH4(+) + ATP = CTP + ADP + phosphate + 2 H(+)</text>
        <dbReference type="Rhea" id="RHEA:16597"/>
        <dbReference type="ChEBI" id="CHEBI:15378"/>
        <dbReference type="ChEBI" id="CHEBI:28938"/>
        <dbReference type="ChEBI" id="CHEBI:30616"/>
        <dbReference type="ChEBI" id="CHEBI:37563"/>
        <dbReference type="ChEBI" id="CHEBI:43474"/>
        <dbReference type="ChEBI" id="CHEBI:46398"/>
        <dbReference type="ChEBI" id="CHEBI:456216"/>
    </reaction>
</comment>
<evidence type="ECO:0000256" key="1">
    <source>
        <dbReference type="ARBA" id="ARBA00005171"/>
    </source>
</evidence>
<feature type="binding site" evidence="11">
    <location>
        <begin position="188"/>
        <end position="193"/>
    </location>
    <ligand>
        <name>UTP</name>
        <dbReference type="ChEBI" id="CHEBI:46398"/>
    </ligand>
</feature>
<dbReference type="InterPro" id="IPR004468">
    <property type="entry name" value="CTP_synthase"/>
</dbReference>
<dbReference type="Pfam" id="PF00117">
    <property type="entry name" value="GATase"/>
    <property type="match status" value="1"/>
</dbReference>
<dbReference type="Proteomes" id="UP000430975">
    <property type="component" value="Unassembled WGS sequence"/>
</dbReference>
<feature type="binding site" evidence="11">
    <location>
        <begin position="14"/>
        <end position="19"/>
    </location>
    <ligand>
        <name>ATP</name>
        <dbReference type="ChEBI" id="CHEBI:30616"/>
    </ligand>
</feature>
<feature type="binding site" evidence="11">
    <location>
        <position position="71"/>
    </location>
    <ligand>
        <name>ATP</name>
        <dbReference type="ChEBI" id="CHEBI:30616"/>
    </ligand>
</feature>
<dbReference type="GO" id="GO:0042802">
    <property type="term" value="F:identical protein binding"/>
    <property type="evidence" value="ECO:0007669"/>
    <property type="project" value="TreeGrafter"/>
</dbReference>
<evidence type="ECO:0000259" key="13">
    <source>
        <dbReference type="Pfam" id="PF06418"/>
    </source>
</evidence>
<dbReference type="NCBIfam" id="NF003792">
    <property type="entry name" value="PRK05380.1"/>
    <property type="match status" value="1"/>
</dbReference>